<feature type="domain" description="Ricin B lectin" evidence="1">
    <location>
        <begin position="45"/>
        <end position="136"/>
    </location>
</feature>
<proteinExistence type="predicted"/>
<reference evidence="2 3" key="1">
    <citation type="journal article" date="2014" name="Genome Announc.">
        <title>Draft genome sequence of Sclerotinia borealis, a psychrophilic plant pathogenic fungus.</title>
        <authorList>
            <person name="Mardanov A.V."/>
            <person name="Beletsky A.V."/>
            <person name="Kadnikov V.V."/>
            <person name="Ignatov A.N."/>
            <person name="Ravin N.V."/>
        </authorList>
    </citation>
    <scope>NUCLEOTIDE SEQUENCE [LARGE SCALE GENOMIC DNA]</scope>
    <source>
        <strain evidence="3">F-4157</strain>
    </source>
</reference>
<dbReference type="AlphaFoldDB" id="W9CVM3"/>
<evidence type="ECO:0000259" key="1">
    <source>
        <dbReference type="Pfam" id="PF14200"/>
    </source>
</evidence>
<evidence type="ECO:0000313" key="2">
    <source>
        <dbReference type="EMBL" id="ESZ98659.1"/>
    </source>
</evidence>
<dbReference type="EMBL" id="AYSA01000036">
    <property type="protein sequence ID" value="ESZ98659.1"/>
    <property type="molecule type" value="Genomic_DNA"/>
</dbReference>
<comment type="caution">
    <text evidence="2">The sequence shown here is derived from an EMBL/GenBank/DDBJ whole genome shotgun (WGS) entry which is preliminary data.</text>
</comment>
<protein>
    <recommendedName>
        <fullName evidence="1">Ricin B lectin domain-containing protein</fullName>
    </recommendedName>
</protein>
<dbReference type="HOGENOM" id="CLU_143025_0_0_1"/>
<dbReference type="OrthoDB" id="4476188at2759"/>
<gene>
    <name evidence="2" type="ORF">SBOR_0897</name>
</gene>
<keyword evidence="3" id="KW-1185">Reference proteome</keyword>
<name>W9CVM3_SCLBF</name>
<dbReference type="Pfam" id="PF14200">
    <property type="entry name" value="RicinB_lectin_2"/>
    <property type="match status" value="1"/>
</dbReference>
<organism evidence="2 3">
    <name type="scientific">Sclerotinia borealis (strain F-4128)</name>
    <dbReference type="NCBI Taxonomy" id="1432307"/>
    <lineage>
        <taxon>Eukaryota</taxon>
        <taxon>Fungi</taxon>
        <taxon>Dikarya</taxon>
        <taxon>Ascomycota</taxon>
        <taxon>Pezizomycotina</taxon>
        <taxon>Leotiomycetes</taxon>
        <taxon>Helotiales</taxon>
        <taxon>Sclerotiniaceae</taxon>
        <taxon>Sclerotinia</taxon>
    </lineage>
</organism>
<accession>W9CVM3</accession>
<evidence type="ECO:0000313" key="3">
    <source>
        <dbReference type="Proteomes" id="UP000019487"/>
    </source>
</evidence>
<dbReference type="InterPro" id="IPR035992">
    <property type="entry name" value="Ricin_B-like_lectins"/>
</dbReference>
<dbReference type="SUPFAM" id="SSF50370">
    <property type="entry name" value="Ricin B-like lectins"/>
    <property type="match status" value="1"/>
</dbReference>
<dbReference type="Proteomes" id="UP000019487">
    <property type="component" value="Unassembled WGS sequence"/>
</dbReference>
<dbReference type="Gene3D" id="2.80.10.50">
    <property type="match status" value="1"/>
</dbReference>
<sequence>MVFNGPGIYEIVPYQAPTLNLNAWDGLLAAGAVVRTYARGNTPSDNAKWQMALVAGSGESAEYLIINVRSGYFLTATGDNAIVSTPQISPAEAAARWTIKSTPTNGYEVFTITNKVSSRGQLSVKDFSTQSGTDVLAASKKDADNQKWYFDAK</sequence>
<dbReference type="InterPro" id="IPR000772">
    <property type="entry name" value="Ricin_B_lectin"/>
</dbReference>